<dbReference type="Proteomes" id="UP000324326">
    <property type="component" value="Unassembled WGS sequence"/>
</dbReference>
<organism evidence="1 2">
    <name type="scientific">Bacillus swezeyi</name>
    <dbReference type="NCBI Taxonomy" id="1925020"/>
    <lineage>
        <taxon>Bacteria</taxon>
        <taxon>Bacillati</taxon>
        <taxon>Bacillota</taxon>
        <taxon>Bacilli</taxon>
        <taxon>Bacillales</taxon>
        <taxon>Bacillaceae</taxon>
        <taxon>Bacillus</taxon>
    </lineage>
</organism>
<dbReference type="EMBL" id="QSND01000002">
    <property type="protein sequence ID" value="KAA6452086.1"/>
    <property type="molecule type" value="Genomic_DNA"/>
</dbReference>
<protein>
    <submittedName>
        <fullName evidence="1">Uncharacterized protein</fullName>
    </submittedName>
</protein>
<evidence type="ECO:0000313" key="1">
    <source>
        <dbReference type="EMBL" id="KAA6452086.1"/>
    </source>
</evidence>
<name>A0A5M8RY36_9BACI</name>
<comment type="caution">
    <text evidence="1">The sequence shown here is derived from an EMBL/GenBank/DDBJ whole genome shotgun (WGS) entry which is preliminary data.</text>
</comment>
<gene>
    <name evidence="1" type="ORF">DX927_06480</name>
</gene>
<evidence type="ECO:0000313" key="2">
    <source>
        <dbReference type="Proteomes" id="UP000324326"/>
    </source>
</evidence>
<proteinExistence type="predicted"/>
<dbReference type="AlphaFoldDB" id="A0A5M8RY36"/>
<sequence length="162" mass="18845">MNEPKKKLPNNKQELLSHDNYEMYNLDLLRKVFPRIIDDYNSSVGRTQRKFQIRDVIALYFYLLSYVDGTHTLKNGDENDRFGASFPGRQKIASELGIAESRIKKLVDILLANGLLLDVRDVWIGTNRYKWYFVSFCPRISDDGYIVSEEGEEIVPDPSVYE</sequence>
<reference evidence="1 2" key="1">
    <citation type="submission" date="2018-08" db="EMBL/GenBank/DDBJ databases">
        <title>Bacillus phenotypic plasticity.</title>
        <authorList>
            <person name="Hurtado E."/>
        </authorList>
    </citation>
    <scope>NUCLEOTIDE SEQUENCE [LARGE SCALE GENOMIC DNA]</scope>
    <source>
        <strain evidence="1 2">427</strain>
    </source>
</reference>
<accession>A0A5M8RY36</accession>